<feature type="domain" description="Histone deacetylase" evidence="2">
    <location>
        <begin position="20"/>
        <end position="308"/>
    </location>
</feature>
<dbReference type="InterPro" id="IPR023801">
    <property type="entry name" value="His_deacetylse_dom"/>
</dbReference>
<evidence type="ECO:0000313" key="3">
    <source>
        <dbReference type="EMBL" id="QJA06789.1"/>
    </source>
</evidence>
<reference evidence="3 4" key="1">
    <citation type="submission" date="2019-08" db="EMBL/GenBank/DDBJ databases">
        <title>Complete genome sequence of Thermosulfurimonas marina SU872T, an anaerobic thermophilic chemolithoautotrophic bacterium isolated from a shallow marine hydrothermal vent.</title>
        <authorList>
            <person name="Allioux M."/>
            <person name="Jebbar M."/>
            <person name="Slobodkina G."/>
            <person name="Slobodkin A."/>
            <person name="Moalic Y."/>
            <person name="Frolova A."/>
            <person name="Shao Z."/>
            <person name="Alain K."/>
        </authorList>
    </citation>
    <scope>NUCLEOTIDE SEQUENCE [LARGE SCALE GENOMIC DNA]</scope>
    <source>
        <strain evidence="3 4">SU872</strain>
    </source>
</reference>
<keyword evidence="4" id="KW-1185">Reference proteome</keyword>
<dbReference type="InterPro" id="IPR037138">
    <property type="entry name" value="His_deacetylse_dom_sf"/>
</dbReference>
<dbReference type="Proteomes" id="UP000501253">
    <property type="component" value="Chromosome"/>
</dbReference>
<dbReference type="CDD" id="cd09992">
    <property type="entry name" value="HDAC_classII"/>
    <property type="match status" value="1"/>
</dbReference>
<accession>A0A6H1WUG1</accession>
<dbReference type="PANTHER" id="PTHR10625">
    <property type="entry name" value="HISTONE DEACETYLASE HDAC1-RELATED"/>
    <property type="match status" value="1"/>
</dbReference>
<name>A0A6H1WUG1_9BACT</name>
<dbReference type="SUPFAM" id="SSF52768">
    <property type="entry name" value="Arginase/deacetylase"/>
    <property type="match status" value="1"/>
</dbReference>
<evidence type="ECO:0000256" key="1">
    <source>
        <dbReference type="ARBA" id="ARBA00005947"/>
    </source>
</evidence>
<dbReference type="Pfam" id="PF00850">
    <property type="entry name" value="Hist_deacetyl"/>
    <property type="match status" value="1"/>
</dbReference>
<sequence length="343" mass="38586">MQVGLVYDDIFLRHRPGDYHPERPERLVKIRERLAQEDLAPRVSWLAPRKATKEEILWNHSEAHYERIAATAGKPYVQLDPDTATSEDSFEAALYAVGAQFVALDELFRENFSSVFCLVRPPGHHAEYDQAMGFCLFNNAALAAHYALKVLKFSRILLVDWDLHHGNGTQRSFYQHRKVLYFSTHQFPYYPGTGRLEEVGHGEGEGYTVNVPLPAGCGDAEYLAVFEEVLRPVARAFRPELVIVSAGFDPHEDDPLGGMRVTSQGFGALAQVIKEVAEESAEGRLLLTLEGGYSLTGLAESVARVIRVLSGDGKPEIRGEPSAKFREYLEDVKRFFSRYWPLS</sequence>
<protein>
    <submittedName>
        <fullName evidence="3">Histone deacetylase</fullName>
    </submittedName>
</protein>
<dbReference type="PANTHER" id="PTHR10625:SF10">
    <property type="entry name" value="HISTONE DEACETYLASE HDAC1"/>
    <property type="match status" value="1"/>
</dbReference>
<dbReference type="Gene3D" id="3.40.800.20">
    <property type="entry name" value="Histone deacetylase domain"/>
    <property type="match status" value="1"/>
</dbReference>
<dbReference type="InterPro" id="IPR000286">
    <property type="entry name" value="HDACs"/>
</dbReference>
<dbReference type="EMBL" id="CP042909">
    <property type="protein sequence ID" value="QJA06789.1"/>
    <property type="molecule type" value="Genomic_DNA"/>
</dbReference>
<dbReference type="GO" id="GO:0004407">
    <property type="term" value="F:histone deacetylase activity"/>
    <property type="evidence" value="ECO:0007669"/>
    <property type="project" value="TreeGrafter"/>
</dbReference>
<evidence type="ECO:0000259" key="2">
    <source>
        <dbReference type="Pfam" id="PF00850"/>
    </source>
</evidence>
<organism evidence="3 4">
    <name type="scientific">Thermosulfurimonas marina</name>
    <dbReference type="NCBI Taxonomy" id="2047767"/>
    <lineage>
        <taxon>Bacteria</taxon>
        <taxon>Pseudomonadati</taxon>
        <taxon>Thermodesulfobacteriota</taxon>
        <taxon>Thermodesulfobacteria</taxon>
        <taxon>Thermodesulfobacteriales</taxon>
        <taxon>Thermodesulfobacteriaceae</taxon>
        <taxon>Thermosulfurimonas</taxon>
    </lineage>
</organism>
<dbReference type="InterPro" id="IPR023696">
    <property type="entry name" value="Ureohydrolase_dom_sf"/>
</dbReference>
<evidence type="ECO:0000313" key="4">
    <source>
        <dbReference type="Proteomes" id="UP000501253"/>
    </source>
</evidence>
<dbReference type="PRINTS" id="PR01270">
    <property type="entry name" value="HDASUPER"/>
</dbReference>
<dbReference type="KEGG" id="tmai:FVE67_08295"/>
<dbReference type="RefSeq" id="WP_168720140.1">
    <property type="nucleotide sequence ID" value="NZ_CP042909.1"/>
</dbReference>
<comment type="similarity">
    <text evidence="1">Belongs to the histone deacetylase family.</text>
</comment>
<dbReference type="AlphaFoldDB" id="A0A6H1WUG1"/>
<dbReference type="GO" id="GO:0040029">
    <property type="term" value="P:epigenetic regulation of gene expression"/>
    <property type="evidence" value="ECO:0007669"/>
    <property type="project" value="TreeGrafter"/>
</dbReference>
<proteinExistence type="inferred from homology"/>
<gene>
    <name evidence="3" type="ORF">FVE67_08295</name>
</gene>